<keyword evidence="15" id="KW-1185">Reference proteome</keyword>
<evidence type="ECO:0000313" key="15">
    <source>
        <dbReference type="Proteomes" id="UP000541810"/>
    </source>
</evidence>
<feature type="region of interest" description="Disordered" evidence="12">
    <location>
        <begin position="393"/>
        <end position="454"/>
    </location>
</feature>
<sequence length="602" mass="63827">MAYTVLARRYRSQSFGSVVGQEPIASTLINAIKSERVAHAYLFCGTRGVGKTSMARIFARALNAPATIDDAPAVEGTEYPEDDVQQRMAEAIMKGEDLNVIEIDGASNNSVDQARQLIANAGLSPTANALYKIYIIDEVHMLSGAAFNALLKTMEEPPSHVKFILCTTEPHKVPPTIQSRCQRFDFRNIATGKIADHLSEVLKGESVEADSEVVWQVARLGNGSMRDALSLMDRLLATGESPLTAKVLQDMLGLPDAELIAALIDALANGDVKASLTATADLLGRGIGQDQLVEVLIERLRQLMLVAACGPDSELIELSEDAKPQAVEQSQRFDAAGLVHMIALCENLHRHAKASSNPRALLDATIVRLALAEKMADVSAVLSGGVAIAEKKKLTANPQAKPRAAERSDKAPDTPRAGTTPSHATPAKPQAAAPNPTAQTPPPTAQGAMPTADASNPAAVWQAVLDTVGQSNAAAWMDHFRIDSIDTSSNPAVATLVSTMSFAGGAANVATGPRLQRVADTITQIIGRATQAQLADTQRPATGDTSQRGGPQQGGAPDNSMRGNAVDRREALNLPLVRDVFEVFPDASLINTRKQDPPPQAE</sequence>
<dbReference type="SUPFAM" id="SSF48019">
    <property type="entry name" value="post-AAA+ oligomerization domain-like"/>
    <property type="match status" value="1"/>
</dbReference>
<feature type="domain" description="AAA+ ATPase" evidence="13">
    <location>
        <begin position="37"/>
        <end position="190"/>
    </location>
</feature>
<dbReference type="SUPFAM" id="SSF52540">
    <property type="entry name" value="P-loop containing nucleoside triphosphate hydrolases"/>
    <property type="match status" value="1"/>
</dbReference>
<dbReference type="GO" id="GO:0009360">
    <property type="term" value="C:DNA polymerase III complex"/>
    <property type="evidence" value="ECO:0007669"/>
    <property type="project" value="InterPro"/>
</dbReference>
<evidence type="ECO:0000256" key="1">
    <source>
        <dbReference type="ARBA" id="ARBA00006360"/>
    </source>
</evidence>
<feature type="region of interest" description="Disordered" evidence="12">
    <location>
        <begin position="531"/>
        <end position="567"/>
    </location>
</feature>
<name>A0A7X0LK09_9BACT</name>
<comment type="function">
    <text evidence="11">DNA polymerase III is a complex, multichain enzyme responsible for most of the replicative synthesis in bacteria. This DNA polymerase also exhibits 3' to 5' exonuclease activity.</text>
</comment>
<evidence type="ECO:0000259" key="13">
    <source>
        <dbReference type="SMART" id="SM00382"/>
    </source>
</evidence>
<organism evidence="14 15">
    <name type="scientific">Algisphaera agarilytica</name>
    <dbReference type="NCBI Taxonomy" id="1385975"/>
    <lineage>
        <taxon>Bacteria</taxon>
        <taxon>Pseudomonadati</taxon>
        <taxon>Planctomycetota</taxon>
        <taxon>Phycisphaerae</taxon>
        <taxon>Phycisphaerales</taxon>
        <taxon>Phycisphaeraceae</taxon>
        <taxon>Algisphaera</taxon>
    </lineage>
</organism>
<dbReference type="InterPro" id="IPR022754">
    <property type="entry name" value="DNA_pol_III_gamma-3"/>
</dbReference>
<feature type="compositionally biased region" description="Basic and acidic residues" evidence="12">
    <location>
        <begin position="403"/>
        <end position="413"/>
    </location>
</feature>
<gene>
    <name evidence="11" type="primary">dnaX</name>
    <name evidence="14" type="ORF">HNQ40_000284</name>
</gene>
<dbReference type="InterPro" id="IPR027417">
    <property type="entry name" value="P-loop_NTPase"/>
</dbReference>
<evidence type="ECO:0000256" key="4">
    <source>
        <dbReference type="ARBA" id="ARBA00022705"/>
    </source>
</evidence>
<dbReference type="EMBL" id="JACHGY010000001">
    <property type="protein sequence ID" value="MBB6428478.1"/>
    <property type="molecule type" value="Genomic_DNA"/>
</dbReference>
<evidence type="ECO:0000256" key="3">
    <source>
        <dbReference type="ARBA" id="ARBA00022695"/>
    </source>
</evidence>
<keyword evidence="5" id="KW-0479">Metal-binding</keyword>
<keyword evidence="3 11" id="KW-0548">Nucleotidyltransferase</keyword>
<comment type="similarity">
    <text evidence="1 11">Belongs to the DnaX/STICHEL family.</text>
</comment>
<proteinExistence type="inferred from homology"/>
<evidence type="ECO:0000256" key="2">
    <source>
        <dbReference type="ARBA" id="ARBA00022679"/>
    </source>
</evidence>
<dbReference type="Pfam" id="PF12169">
    <property type="entry name" value="DNA_pol3_gamma3"/>
    <property type="match status" value="1"/>
</dbReference>
<dbReference type="InterPro" id="IPR012763">
    <property type="entry name" value="DNA_pol_III_sug/sutau_N"/>
</dbReference>
<dbReference type="NCBIfam" id="NF004046">
    <property type="entry name" value="PRK05563.1"/>
    <property type="match status" value="1"/>
</dbReference>
<dbReference type="InterPro" id="IPR045085">
    <property type="entry name" value="HLD_clamp_pol_III_gamma_tau"/>
</dbReference>
<keyword evidence="2 11" id="KW-0808">Transferase</keyword>
<evidence type="ECO:0000256" key="12">
    <source>
        <dbReference type="SAM" id="MobiDB-lite"/>
    </source>
</evidence>
<dbReference type="InterPro" id="IPR050238">
    <property type="entry name" value="DNA_Rep/Repair_Clamp_Loader"/>
</dbReference>
<dbReference type="GO" id="GO:0046872">
    <property type="term" value="F:metal ion binding"/>
    <property type="evidence" value="ECO:0007669"/>
    <property type="project" value="UniProtKB-KW"/>
</dbReference>
<keyword evidence="7" id="KW-0862">Zinc</keyword>
<evidence type="ECO:0000256" key="9">
    <source>
        <dbReference type="ARBA" id="ARBA00022932"/>
    </source>
</evidence>
<evidence type="ECO:0000313" key="14">
    <source>
        <dbReference type="EMBL" id="MBB6428478.1"/>
    </source>
</evidence>
<dbReference type="SMART" id="SM00382">
    <property type="entry name" value="AAA"/>
    <property type="match status" value="1"/>
</dbReference>
<comment type="catalytic activity">
    <reaction evidence="10 11">
        <text>DNA(n) + a 2'-deoxyribonucleoside 5'-triphosphate = DNA(n+1) + diphosphate</text>
        <dbReference type="Rhea" id="RHEA:22508"/>
        <dbReference type="Rhea" id="RHEA-COMP:17339"/>
        <dbReference type="Rhea" id="RHEA-COMP:17340"/>
        <dbReference type="ChEBI" id="CHEBI:33019"/>
        <dbReference type="ChEBI" id="CHEBI:61560"/>
        <dbReference type="ChEBI" id="CHEBI:173112"/>
        <dbReference type="EC" id="2.7.7.7"/>
    </reaction>
</comment>
<dbReference type="PANTHER" id="PTHR11669:SF0">
    <property type="entry name" value="PROTEIN STICHEL-LIKE 2"/>
    <property type="match status" value="1"/>
</dbReference>
<dbReference type="Gene3D" id="1.20.272.10">
    <property type="match status" value="1"/>
</dbReference>
<dbReference type="GO" id="GO:0003887">
    <property type="term" value="F:DNA-directed DNA polymerase activity"/>
    <property type="evidence" value="ECO:0007669"/>
    <property type="project" value="UniProtKB-KW"/>
</dbReference>
<dbReference type="InterPro" id="IPR003593">
    <property type="entry name" value="AAA+_ATPase"/>
</dbReference>
<feature type="compositionally biased region" description="Polar residues" evidence="12">
    <location>
        <begin position="531"/>
        <end position="550"/>
    </location>
</feature>
<dbReference type="GO" id="GO:0005524">
    <property type="term" value="F:ATP binding"/>
    <property type="evidence" value="ECO:0007669"/>
    <property type="project" value="UniProtKB-KW"/>
</dbReference>
<dbReference type="Pfam" id="PF13177">
    <property type="entry name" value="DNA_pol3_delta2"/>
    <property type="match status" value="1"/>
</dbReference>
<dbReference type="Gene3D" id="3.40.50.300">
    <property type="entry name" value="P-loop containing nucleotide triphosphate hydrolases"/>
    <property type="match status" value="1"/>
</dbReference>
<comment type="caution">
    <text evidence="14">The sequence shown here is derived from an EMBL/GenBank/DDBJ whole genome shotgun (WGS) entry which is preliminary data.</text>
</comment>
<keyword evidence="6 11" id="KW-0547">Nucleotide-binding</keyword>
<dbReference type="InterPro" id="IPR008921">
    <property type="entry name" value="DNA_pol3_clamp-load_cplx_C"/>
</dbReference>
<dbReference type="PANTHER" id="PTHR11669">
    <property type="entry name" value="REPLICATION FACTOR C / DNA POLYMERASE III GAMMA-TAU SUBUNIT"/>
    <property type="match status" value="1"/>
</dbReference>
<dbReference type="Pfam" id="PF22608">
    <property type="entry name" value="DNAX_ATPase_lid"/>
    <property type="match status" value="1"/>
</dbReference>
<dbReference type="CDD" id="cd18137">
    <property type="entry name" value="HLD_clamp_pol_III_gamma_tau"/>
    <property type="match status" value="1"/>
</dbReference>
<dbReference type="RefSeq" id="WP_184675655.1">
    <property type="nucleotide sequence ID" value="NZ_JACHGY010000001.1"/>
</dbReference>
<comment type="subunit">
    <text evidence="11">DNA polymerase III contains a core (composed of alpha, epsilon and theta chains) that associates with a tau subunit. This core dimerizes to form the POLIII' complex. PolIII' associates with the gamma complex (composed of gamma, delta, delta', psi and chi chains) and with the beta chain to form the complete DNA polymerase III complex.</text>
</comment>
<accession>A0A7X0LK09</accession>
<evidence type="ECO:0000256" key="5">
    <source>
        <dbReference type="ARBA" id="ARBA00022723"/>
    </source>
</evidence>
<evidence type="ECO:0000256" key="11">
    <source>
        <dbReference type="RuleBase" id="RU364063"/>
    </source>
</evidence>
<protein>
    <recommendedName>
        <fullName evidence="11">DNA polymerase III subunit gamma/tau</fullName>
        <ecNumber evidence="11">2.7.7.7</ecNumber>
    </recommendedName>
</protein>
<evidence type="ECO:0000256" key="8">
    <source>
        <dbReference type="ARBA" id="ARBA00022840"/>
    </source>
</evidence>
<dbReference type="Proteomes" id="UP000541810">
    <property type="component" value="Unassembled WGS sequence"/>
</dbReference>
<evidence type="ECO:0000256" key="10">
    <source>
        <dbReference type="ARBA" id="ARBA00049244"/>
    </source>
</evidence>
<evidence type="ECO:0000256" key="6">
    <source>
        <dbReference type="ARBA" id="ARBA00022741"/>
    </source>
</evidence>
<dbReference type="Gene3D" id="1.10.8.60">
    <property type="match status" value="1"/>
</dbReference>
<dbReference type="CDD" id="cd00009">
    <property type="entry name" value="AAA"/>
    <property type="match status" value="1"/>
</dbReference>
<dbReference type="AlphaFoldDB" id="A0A7X0LK09"/>
<dbReference type="NCBIfam" id="TIGR02397">
    <property type="entry name" value="dnaX_nterm"/>
    <property type="match status" value="1"/>
</dbReference>
<dbReference type="GO" id="GO:0006261">
    <property type="term" value="P:DNA-templated DNA replication"/>
    <property type="evidence" value="ECO:0007669"/>
    <property type="project" value="TreeGrafter"/>
</dbReference>
<dbReference type="EC" id="2.7.7.7" evidence="11"/>
<feature type="compositionally biased region" description="Low complexity" evidence="12">
    <location>
        <begin position="424"/>
        <end position="438"/>
    </location>
</feature>
<keyword evidence="8 11" id="KW-0067">ATP-binding</keyword>
<dbReference type="GO" id="GO:0003677">
    <property type="term" value="F:DNA binding"/>
    <property type="evidence" value="ECO:0007669"/>
    <property type="project" value="InterPro"/>
</dbReference>
<keyword evidence="4 11" id="KW-0235">DNA replication</keyword>
<reference evidence="14 15" key="1">
    <citation type="submission" date="2020-08" db="EMBL/GenBank/DDBJ databases">
        <title>Genomic Encyclopedia of Type Strains, Phase IV (KMG-IV): sequencing the most valuable type-strain genomes for metagenomic binning, comparative biology and taxonomic classification.</title>
        <authorList>
            <person name="Goeker M."/>
        </authorList>
    </citation>
    <scope>NUCLEOTIDE SEQUENCE [LARGE SCALE GENOMIC DNA]</scope>
    <source>
        <strain evidence="14 15">DSM 103725</strain>
    </source>
</reference>
<keyword evidence="9 11" id="KW-0239">DNA-directed DNA polymerase</keyword>
<evidence type="ECO:0000256" key="7">
    <source>
        <dbReference type="ARBA" id="ARBA00022833"/>
    </source>
</evidence>